<reference evidence="15 16" key="1">
    <citation type="submission" date="2018-03" db="EMBL/GenBank/DDBJ databases">
        <title>A gene transfer event suggests a long-term partnership between eustigmatophyte algae and a novel lineage of endosymbiotic bacteria.</title>
        <authorList>
            <person name="Yurchenko T."/>
            <person name="Sevcikova T."/>
            <person name="Pribyl P."/>
            <person name="El Karkouri K."/>
            <person name="Klimes V."/>
            <person name="Amaral R."/>
            <person name="Zbrankova V."/>
            <person name="Kim E."/>
            <person name="Raoult D."/>
            <person name="Santos L.M.A."/>
            <person name="Elias M."/>
        </authorList>
    </citation>
    <scope>NUCLEOTIDE SEQUENCE [LARGE SCALE GENOMIC DNA]</scope>
    <source>
        <strain evidence="15">CCALA 838</strain>
    </source>
</reference>
<dbReference type="InterPro" id="IPR008145">
    <property type="entry name" value="GK/Ca_channel_bsu"/>
</dbReference>
<dbReference type="InterPro" id="IPR020590">
    <property type="entry name" value="Guanylate_kinase_CS"/>
</dbReference>
<evidence type="ECO:0000256" key="13">
    <source>
        <dbReference type="HAMAP-Rule" id="MF_00328"/>
    </source>
</evidence>
<dbReference type="EC" id="2.7.4.8" evidence="4 13"/>
<accession>A0A2P1P6W2</accession>
<evidence type="ECO:0000256" key="1">
    <source>
        <dbReference type="ARBA" id="ARBA00003531"/>
    </source>
</evidence>
<evidence type="ECO:0000256" key="10">
    <source>
        <dbReference type="ARBA" id="ARBA00022840"/>
    </source>
</evidence>
<feature type="binding site" evidence="13">
    <location>
        <begin position="13"/>
        <end position="20"/>
    </location>
    <ligand>
        <name>ATP</name>
        <dbReference type="ChEBI" id="CHEBI:30616"/>
    </ligand>
</feature>
<keyword evidence="8 13" id="KW-0547">Nucleotide-binding</keyword>
<comment type="subcellular location">
    <subcellularLocation>
        <location evidence="2 13">Cytoplasm</location>
    </subcellularLocation>
</comment>
<dbReference type="OrthoDB" id="9808150at2"/>
<keyword evidence="6 13" id="KW-0963">Cytoplasm</keyword>
<gene>
    <name evidence="13" type="primary">gmk</name>
    <name evidence="15" type="ORF">phytr_380</name>
</gene>
<dbReference type="GO" id="GO:0005829">
    <property type="term" value="C:cytosol"/>
    <property type="evidence" value="ECO:0007669"/>
    <property type="project" value="TreeGrafter"/>
</dbReference>
<evidence type="ECO:0000313" key="16">
    <source>
        <dbReference type="Proteomes" id="UP000241762"/>
    </source>
</evidence>
<evidence type="ECO:0000256" key="6">
    <source>
        <dbReference type="ARBA" id="ARBA00022490"/>
    </source>
</evidence>
<dbReference type="SUPFAM" id="SSF52540">
    <property type="entry name" value="P-loop containing nucleoside triphosphate hydrolases"/>
    <property type="match status" value="1"/>
</dbReference>
<keyword evidence="16" id="KW-1185">Reference proteome</keyword>
<feature type="domain" description="Guanylate kinase-like" evidence="14">
    <location>
        <begin position="6"/>
        <end position="185"/>
    </location>
</feature>
<dbReference type="RefSeq" id="WP_106873880.1">
    <property type="nucleotide sequence ID" value="NZ_CP027845.1"/>
</dbReference>
<evidence type="ECO:0000313" key="15">
    <source>
        <dbReference type="EMBL" id="AVP87001.1"/>
    </source>
</evidence>
<name>A0A2P1P6W2_9RICK</name>
<proteinExistence type="inferred from homology"/>
<dbReference type="PANTHER" id="PTHR23117">
    <property type="entry name" value="GUANYLATE KINASE-RELATED"/>
    <property type="match status" value="1"/>
</dbReference>
<sequence length="205" mass="23704">MRQNKGIIFILSSPSGGGKSSIARYLVKNCDNLHLSISVTTREKRDNEEDGKDYYYIDHETYKQMLKEDKLLESAQVYDNFYGTPKDFVMDHLNNGHNVLFDIDPQGAKSISKLHTEFSVVTIFILPPSLEELEKRMTMRGDKMEIIQKRMLKARKYASFFKDYDYLVINDDFGRTCQDILSIIKAEKLKVKNQDPAKVIPSYGL</sequence>
<dbReference type="InterPro" id="IPR008144">
    <property type="entry name" value="Guanylate_kin-like_dom"/>
</dbReference>
<dbReference type="Proteomes" id="UP000241762">
    <property type="component" value="Chromosome"/>
</dbReference>
<dbReference type="CDD" id="cd00071">
    <property type="entry name" value="GMPK"/>
    <property type="match status" value="1"/>
</dbReference>
<dbReference type="AlphaFoldDB" id="A0A2P1P6W2"/>
<dbReference type="Pfam" id="PF00625">
    <property type="entry name" value="Guanylate_kin"/>
    <property type="match status" value="1"/>
</dbReference>
<dbReference type="HAMAP" id="MF_00328">
    <property type="entry name" value="Guanylate_kinase"/>
    <property type="match status" value="1"/>
</dbReference>
<evidence type="ECO:0000256" key="4">
    <source>
        <dbReference type="ARBA" id="ARBA00012961"/>
    </source>
</evidence>
<evidence type="ECO:0000256" key="7">
    <source>
        <dbReference type="ARBA" id="ARBA00022679"/>
    </source>
</evidence>
<dbReference type="EMBL" id="CP027845">
    <property type="protein sequence ID" value="AVP87001.1"/>
    <property type="molecule type" value="Genomic_DNA"/>
</dbReference>
<evidence type="ECO:0000256" key="5">
    <source>
        <dbReference type="ARBA" id="ARBA00016296"/>
    </source>
</evidence>
<dbReference type="GO" id="GO:0005524">
    <property type="term" value="F:ATP binding"/>
    <property type="evidence" value="ECO:0007669"/>
    <property type="project" value="UniProtKB-UniRule"/>
</dbReference>
<dbReference type="PANTHER" id="PTHR23117:SF13">
    <property type="entry name" value="GUANYLATE KINASE"/>
    <property type="match status" value="1"/>
</dbReference>
<dbReference type="Gene3D" id="3.30.63.10">
    <property type="entry name" value="Guanylate Kinase phosphate binding domain"/>
    <property type="match status" value="1"/>
</dbReference>
<comment type="similarity">
    <text evidence="3 13">Belongs to the guanylate kinase family.</text>
</comment>
<dbReference type="InterPro" id="IPR027417">
    <property type="entry name" value="P-loop_NTPase"/>
</dbReference>
<keyword evidence="7 13" id="KW-0808">Transferase</keyword>
<dbReference type="FunFam" id="3.30.63.10:FF:000005">
    <property type="entry name" value="Guanylate kinase"/>
    <property type="match status" value="1"/>
</dbReference>
<evidence type="ECO:0000256" key="3">
    <source>
        <dbReference type="ARBA" id="ARBA00005790"/>
    </source>
</evidence>
<keyword evidence="10 13" id="KW-0067">ATP-binding</keyword>
<dbReference type="GO" id="GO:0004385">
    <property type="term" value="F:GMP kinase activity"/>
    <property type="evidence" value="ECO:0007669"/>
    <property type="project" value="UniProtKB-UniRule"/>
</dbReference>
<dbReference type="PROSITE" id="PS00856">
    <property type="entry name" value="GUANYLATE_KINASE_1"/>
    <property type="match status" value="1"/>
</dbReference>
<comment type="function">
    <text evidence="1 13">Essential for recycling GMP and indirectly, cGMP.</text>
</comment>
<evidence type="ECO:0000256" key="11">
    <source>
        <dbReference type="ARBA" id="ARBA00030128"/>
    </source>
</evidence>
<organism evidence="15 16">
    <name type="scientific">Candidatus Phycorickettsia trachydisci</name>
    <dbReference type="NCBI Taxonomy" id="2115978"/>
    <lineage>
        <taxon>Bacteria</taxon>
        <taxon>Pseudomonadati</taxon>
        <taxon>Pseudomonadota</taxon>
        <taxon>Alphaproteobacteria</taxon>
        <taxon>Rickettsiales</taxon>
        <taxon>Rickettsiaceae</taxon>
        <taxon>Candidatus Phycorickettsia</taxon>
    </lineage>
</organism>
<protein>
    <recommendedName>
        <fullName evidence="5 13">Guanylate kinase</fullName>
        <ecNumber evidence="4 13">2.7.4.8</ecNumber>
    </recommendedName>
    <alternativeName>
        <fullName evidence="11 13">GMP kinase</fullName>
    </alternativeName>
</protein>
<evidence type="ECO:0000256" key="8">
    <source>
        <dbReference type="ARBA" id="ARBA00022741"/>
    </source>
</evidence>
<evidence type="ECO:0000256" key="9">
    <source>
        <dbReference type="ARBA" id="ARBA00022777"/>
    </source>
</evidence>
<evidence type="ECO:0000256" key="2">
    <source>
        <dbReference type="ARBA" id="ARBA00004496"/>
    </source>
</evidence>
<evidence type="ECO:0000259" key="14">
    <source>
        <dbReference type="PROSITE" id="PS50052"/>
    </source>
</evidence>
<dbReference type="KEGG" id="ptc:phytr_380"/>
<dbReference type="SMART" id="SM00072">
    <property type="entry name" value="GuKc"/>
    <property type="match status" value="1"/>
</dbReference>
<dbReference type="PROSITE" id="PS50052">
    <property type="entry name" value="GUANYLATE_KINASE_2"/>
    <property type="match status" value="1"/>
</dbReference>
<dbReference type="InterPro" id="IPR017665">
    <property type="entry name" value="Guanylate_kinase"/>
</dbReference>
<dbReference type="NCBIfam" id="TIGR03263">
    <property type="entry name" value="guanyl_kin"/>
    <property type="match status" value="1"/>
</dbReference>
<keyword evidence="9 13" id="KW-0418">Kinase</keyword>
<dbReference type="Gene3D" id="3.40.50.300">
    <property type="entry name" value="P-loop containing nucleotide triphosphate hydrolases"/>
    <property type="match status" value="1"/>
</dbReference>
<evidence type="ECO:0000256" key="12">
    <source>
        <dbReference type="ARBA" id="ARBA00048594"/>
    </source>
</evidence>
<comment type="catalytic activity">
    <reaction evidence="12 13">
        <text>GMP + ATP = GDP + ADP</text>
        <dbReference type="Rhea" id="RHEA:20780"/>
        <dbReference type="ChEBI" id="CHEBI:30616"/>
        <dbReference type="ChEBI" id="CHEBI:58115"/>
        <dbReference type="ChEBI" id="CHEBI:58189"/>
        <dbReference type="ChEBI" id="CHEBI:456216"/>
        <dbReference type="EC" id="2.7.4.8"/>
    </reaction>
</comment>